<sequence length="231" mass="26077">MVDSSDATTTSRRSRFDAVHKWAATAAGVVALALSLYNFAELQKTPKIDLTLPHLMRIGLAGKDTHFYLQPTVSTKVKTQDVELIRDARFQLTPVGSISSSKRPVFYWKEVGTWNFNLATEWLSYKWSGDPAPFLVSQDKPQQPIFLFQADGWSFQPGRYEASLQLSRSGNHSPLIKNFCLLISKKAVDEIRGGASREDIFFWRNDMPKAMASNEYSGCYVREAEWRGQAG</sequence>
<evidence type="ECO:0000313" key="3">
    <source>
        <dbReference type="Proteomes" id="UP000302139"/>
    </source>
</evidence>
<keyword evidence="1" id="KW-0812">Transmembrane</keyword>
<gene>
    <name evidence="2" type="ORF">SAV14893_090050</name>
</gene>
<evidence type="ECO:0000256" key="1">
    <source>
        <dbReference type="SAM" id="Phobius"/>
    </source>
</evidence>
<reference evidence="2 3" key="1">
    <citation type="submission" date="2019-04" db="EMBL/GenBank/DDBJ databases">
        <title>Draft genome sequences of Streptomyces avermitilis NBRC 14893.</title>
        <authorList>
            <person name="Komaki H."/>
            <person name="Tamura T."/>
            <person name="Hosoyama A."/>
        </authorList>
    </citation>
    <scope>NUCLEOTIDE SEQUENCE [LARGE SCALE GENOMIC DNA]</scope>
    <source>
        <strain evidence="2 3">NBRC 14893</strain>
    </source>
</reference>
<accession>A0A4D4MCE1</accession>
<protein>
    <submittedName>
        <fullName evidence="2">Uncharacterized protein</fullName>
    </submittedName>
</protein>
<feature type="transmembrane region" description="Helical" evidence="1">
    <location>
        <begin position="22"/>
        <end position="40"/>
    </location>
</feature>
<organism evidence="2 3">
    <name type="scientific">Streptomyces avermitilis</name>
    <dbReference type="NCBI Taxonomy" id="33903"/>
    <lineage>
        <taxon>Bacteria</taxon>
        <taxon>Bacillati</taxon>
        <taxon>Actinomycetota</taxon>
        <taxon>Actinomycetes</taxon>
        <taxon>Kitasatosporales</taxon>
        <taxon>Streptomycetaceae</taxon>
        <taxon>Streptomyces</taxon>
    </lineage>
</organism>
<proteinExistence type="predicted"/>
<evidence type="ECO:0000313" key="2">
    <source>
        <dbReference type="EMBL" id="GDY69612.1"/>
    </source>
</evidence>
<keyword evidence="1" id="KW-1133">Transmembrane helix</keyword>
<dbReference type="AlphaFoldDB" id="A0A4D4MCE1"/>
<dbReference type="EMBL" id="BJHX01000002">
    <property type="protein sequence ID" value="GDY69612.1"/>
    <property type="molecule type" value="Genomic_DNA"/>
</dbReference>
<name>A0A4D4MCE1_STRAX</name>
<dbReference type="Proteomes" id="UP000302139">
    <property type="component" value="Unassembled WGS sequence"/>
</dbReference>
<comment type="caution">
    <text evidence="2">The sequence shown here is derived from an EMBL/GenBank/DDBJ whole genome shotgun (WGS) entry which is preliminary data.</text>
</comment>
<keyword evidence="1" id="KW-0472">Membrane</keyword>